<gene>
    <name evidence="3" type="ORF">CR103_07385</name>
</gene>
<name>A0A2G8T363_9BURK</name>
<proteinExistence type="predicted"/>
<dbReference type="AlphaFoldDB" id="A0A2G8T363"/>
<dbReference type="Pfam" id="PF07452">
    <property type="entry name" value="CHRD"/>
    <property type="match status" value="1"/>
</dbReference>
<dbReference type="NCBIfam" id="TIGR02595">
    <property type="entry name" value="PEP_CTERM"/>
    <property type="match status" value="1"/>
</dbReference>
<evidence type="ECO:0000313" key="3">
    <source>
        <dbReference type="EMBL" id="PIL40471.1"/>
    </source>
</evidence>
<evidence type="ECO:0000259" key="2">
    <source>
        <dbReference type="PROSITE" id="PS50933"/>
    </source>
</evidence>
<protein>
    <submittedName>
        <fullName evidence="3">PEP-CTERM sorting domain-containing protein</fullName>
    </submittedName>
</protein>
<dbReference type="SMART" id="SM00754">
    <property type="entry name" value="CHRD"/>
    <property type="match status" value="1"/>
</dbReference>
<dbReference type="PROSITE" id="PS50933">
    <property type="entry name" value="CHRD"/>
    <property type="match status" value="1"/>
</dbReference>
<reference evidence="3 4" key="1">
    <citation type="submission" date="2017-10" db="EMBL/GenBank/DDBJ databases">
        <title>Massilia psychrophilum sp. nov., a novel purple-pigmented bacterium isolated from Tianshan glacier, Xinjiang Municipality, China.</title>
        <authorList>
            <person name="Wang H."/>
        </authorList>
    </citation>
    <scope>NUCLEOTIDE SEQUENCE [LARGE SCALE GENOMIC DNA]</scope>
    <source>
        <strain evidence="3 4">JCM 30813</strain>
    </source>
</reference>
<organism evidence="3 4">
    <name type="scientific">Massilia psychrophila</name>
    <dbReference type="NCBI Taxonomy" id="1603353"/>
    <lineage>
        <taxon>Bacteria</taxon>
        <taxon>Pseudomonadati</taxon>
        <taxon>Pseudomonadota</taxon>
        <taxon>Betaproteobacteria</taxon>
        <taxon>Burkholderiales</taxon>
        <taxon>Oxalobacteraceae</taxon>
        <taxon>Telluria group</taxon>
        <taxon>Massilia</taxon>
    </lineage>
</organism>
<accession>A0A2G8T363</accession>
<evidence type="ECO:0000313" key="4">
    <source>
        <dbReference type="Proteomes" id="UP000228593"/>
    </source>
</evidence>
<sequence length="198" mass="20373">MRHLLSPLLVTILLGVASAAQATVTNYTTTLSGAKEAPPNTSPGTGTVAVLIDDVANTMKLNVSFSGLVGTTTTAHIHCCTPEPLSGTASVATMLPVFSMFPLGVVTGTYNMTFDLLSASTYNPAFISASGGTPALAEADLLAGLIAGTAYFNLHSTAYPAGEIRGFLVAAPIPEPGHLAMWVAGLAGLAGVRRWRRR</sequence>
<keyword evidence="1" id="KW-0732">Signal</keyword>
<feature type="signal peptide" evidence="1">
    <location>
        <begin position="1"/>
        <end position="22"/>
    </location>
</feature>
<keyword evidence="4" id="KW-1185">Reference proteome</keyword>
<feature type="chain" id="PRO_5013795698" evidence="1">
    <location>
        <begin position="23"/>
        <end position="198"/>
    </location>
</feature>
<dbReference type="OrthoDB" id="571052at2"/>
<dbReference type="InterPro" id="IPR010895">
    <property type="entry name" value="CHRD"/>
</dbReference>
<evidence type="ECO:0000256" key="1">
    <source>
        <dbReference type="SAM" id="SignalP"/>
    </source>
</evidence>
<comment type="caution">
    <text evidence="3">The sequence shown here is derived from an EMBL/GenBank/DDBJ whole genome shotgun (WGS) entry which is preliminary data.</text>
</comment>
<dbReference type="InterPro" id="IPR013424">
    <property type="entry name" value="Ice-binding_C"/>
</dbReference>
<dbReference type="Proteomes" id="UP000228593">
    <property type="component" value="Unassembled WGS sequence"/>
</dbReference>
<dbReference type="RefSeq" id="WP_099915351.1">
    <property type="nucleotide sequence ID" value="NZ_BMHS01000026.1"/>
</dbReference>
<feature type="domain" description="CHRD" evidence="2">
    <location>
        <begin position="23"/>
        <end position="173"/>
    </location>
</feature>
<dbReference type="EMBL" id="PDOB01000008">
    <property type="protein sequence ID" value="PIL40471.1"/>
    <property type="molecule type" value="Genomic_DNA"/>
</dbReference>